<accession>A0A918DEN8</accession>
<evidence type="ECO:0000259" key="1">
    <source>
        <dbReference type="Pfam" id="PF00899"/>
    </source>
</evidence>
<gene>
    <name evidence="2" type="ORF">GCM10010991_31980</name>
</gene>
<dbReference type="PANTHER" id="PTHR10953:SF102">
    <property type="entry name" value="ADENYLYLTRANSFERASE AND SULFURTRANSFERASE MOCS3"/>
    <property type="match status" value="1"/>
</dbReference>
<dbReference type="Proteomes" id="UP000598196">
    <property type="component" value="Unassembled WGS sequence"/>
</dbReference>
<dbReference type="GO" id="GO:0008641">
    <property type="term" value="F:ubiquitin-like modifier activating enzyme activity"/>
    <property type="evidence" value="ECO:0007669"/>
    <property type="project" value="InterPro"/>
</dbReference>
<dbReference type="OrthoDB" id="9804286at2"/>
<evidence type="ECO:0000313" key="3">
    <source>
        <dbReference type="Proteomes" id="UP000598196"/>
    </source>
</evidence>
<dbReference type="Gene3D" id="3.40.50.720">
    <property type="entry name" value="NAD(P)-binding Rossmann-like Domain"/>
    <property type="match status" value="1"/>
</dbReference>
<dbReference type="SUPFAM" id="SSF69572">
    <property type="entry name" value="Activating enzymes of the ubiquitin-like proteins"/>
    <property type="match status" value="1"/>
</dbReference>
<dbReference type="CDD" id="cd00757">
    <property type="entry name" value="ThiF_MoeB_HesA_family"/>
    <property type="match status" value="1"/>
</dbReference>
<dbReference type="InterPro" id="IPR035985">
    <property type="entry name" value="Ubiquitin-activating_enz"/>
</dbReference>
<dbReference type="InterPro" id="IPR000594">
    <property type="entry name" value="ThiF_NAD_FAD-bd"/>
</dbReference>
<feature type="domain" description="THIF-type NAD/FAD binding fold" evidence="1">
    <location>
        <begin position="3"/>
        <end position="222"/>
    </location>
</feature>
<reference evidence="2 3" key="1">
    <citation type="journal article" date="2014" name="Int. J. Syst. Evol. Microbiol.">
        <title>Complete genome sequence of Corynebacterium casei LMG S-19264T (=DSM 44701T), isolated from a smear-ripened cheese.</title>
        <authorList>
            <consortium name="US DOE Joint Genome Institute (JGI-PGF)"/>
            <person name="Walter F."/>
            <person name="Albersmeier A."/>
            <person name="Kalinowski J."/>
            <person name="Ruckert C."/>
        </authorList>
    </citation>
    <scope>NUCLEOTIDE SEQUENCE [LARGE SCALE GENOMIC DNA]</scope>
    <source>
        <strain evidence="2 3">CGMCC 1.7029</strain>
    </source>
</reference>
<sequence length="318" mass="32858">MRYARQTLLPEVGAQGQARLGAARVLVVGAGGLGSAVLPLLAGAGVGHLRIIDPDRVEETNLHRQILYRMADLGQPKAEVAARELAALNPDCQVSACVARLEPGLARVELPGCDLVVDAADAFAVTYALSDLCHAAGKPLVSASVLGRAGYVGGFCGGAPSYRALFPDLPPIAQSCATAGVMGPVVAALGALQAQMALSVLLGHDPSPLGQVLKLDLATWRQSGFRFDAAPEPETPGPAVIGRDEVQPRDLVIDLRAEAEAPCPAHPRACRLSPDQAARLLPGAAARVVFACTTGLRAWRAAREMTARTGTPAAVLAT</sequence>
<dbReference type="PANTHER" id="PTHR10953">
    <property type="entry name" value="UBIQUITIN-ACTIVATING ENZYME E1"/>
    <property type="match status" value="1"/>
</dbReference>
<evidence type="ECO:0000313" key="2">
    <source>
        <dbReference type="EMBL" id="GGO37030.1"/>
    </source>
</evidence>
<dbReference type="GO" id="GO:0005737">
    <property type="term" value="C:cytoplasm"/>
    <property type="evidence" value="ECO:0007669"/>
    <property type="project" value="TreeGrafter"/>
</dbReference>
<dbReference type="GO" id="GO:0016779">
    <property type="term" value="F:nucleotidyltransferase activity"/>
    <property type="evidence" value="ECO:0007669"/>
    <property type="project" value="TreeGrafter"/>
</dbReference>
<comment type="caution">
    <text evidence="2">The sequence shown here is derived from an EMBL/GenBank/DDBJ whole genome shotgun (WGS) entry which is preliminary data.</text>
</comment>
<dbReference type="Pfam" id="PF00899">
    <property type="entry name" value="ThiF"/>
    <property type="match status" value="1"/>
</dbReference>
<dbReference type="EMBL" id="BMLP01000008">
    <property type="protein sequence ID" value="GGO37030.1"/>
    <property type="molecule type" value="Genomic_DNA"/>
</dbReference>
<dbReference type="AlphaFoldDB" id="A0A918DEN8"/>
<dbReference type="GO" id="GO:0004792">
    <property type="term" value="F:thiosulfate-cyanide sulfurtransferase activity"/>
    <property type="evidence" value="ECO:0007669"/>
    <property type="project" value="TreeGrafter"/>
</dbReference>
<name>A0A918DEN8_9RHOB</name>
<dbReference type="InterPro" id="IPR045886">
    <property type="entry name" value="ThiF/MoeB/HesA"/>
</dbReference>
<keyword evidence="3" id="KW-1185">Reference proteome</keyword>
<protein>
    <recommendedName>
        <fullName evidence="1">THIF-type NAD/FAD binding fold domain-containing protein</fullName>
    </recommendedName>
</protein>
<dbReference type="RefSeq" id="WP_146287979.1">
    <property type="nucleotide sequence ID" value="NZ_BMLP01000008.1"/>
</dbReference>
<organism evidence="2 3">
    <name type="scientific">Gemmobacter aquaticus</name>
    <dbReference type="NCBI Taxonomy" id="490185"/>
    <lineage>
        <taxon>Bacteria</taxon>
        <taxon>Pseudomonadati</taxon>
        <taxon>Pseudomonadota</taxon>
        <taxon>Alphaproteobacteria</taxon>
        <taxon>Rhodobacterales</taxon>
        <taxon>Paracoccaceae</taxon>
        <taxon>Gemmobacter</taxon>
    </lineage>
</organism>
<proteinExistence type="predicted"/>